<keyword evidence="3" id="KW-1185">Reference proteome</keyword>
<sequence length="137" mass="15481">MQSRLLIPIVLILLLIDAPARAEEESLRSVRQLTNEIYRLSLDMITHGSEGHHHEIVSYGQEMIRRSEALIQEVESSPSPKIKEKKETLLTSINATLNKAKEAVRLGEAEKTDPALDASRKASFRAKQLRQQIQSLK</sequence>
<dbReference type="AlphaFoldDB" id="A0A7X6DLT0"/>
<name>A0A7X6DLT0_9BACT</name>
<accession>A0A7X6DLT0</accession>
<proteinExistence type="predicted"/>
<gene>
    <name evidence="2" type="ORF">MNODULE_02080</name>
</gene>
<dbReference type="Gene3D" id="1.20.120.660">
    <property type="entry name" value="IL-4 antagonist (De novo design) like domain"/>
    <property type="match status" value="1"/>
</dbReference>
<feature type="region of interest" description="Disordered" evidence="1">
    <location>
        <begin position="105"/>
        <end position="124"/>
    </location>
</feature>
<dbReference type="RefSeq" id="WP_168057835.1">
    <property type="nucleotide sequence ID" value="NZ_VTOW01000001.1"/>
</dbReference>
<feature type="compositionally biased region" description="Basic and acidic residues" evidence="1">
    <location>
        <begin position="105"/>
        <end position="120"/>
    </location>
</feature>
<dbReference type="Proteomes" id="UP000534783">
    <property type="component" value="Unassembled WGS sequence"/>
</dbReference>
<evidence type="ECO:0000313" key="2">
    <source>
        <dbReference type="EMBL" id="NKE69539.1"/>
    </source>
</evidence>
<evidence type="ECO:0000313" key="3">
    <source>
        <dbReference type="Proteomes" id="UP000534783"/>
    </source>
</evidence>
<protein>
    <submittedName>
        <fullName evidence="2">Uncharacterized protein</fullName>
    </submittedName>
</protein>
<comment type="caution">
    <text evidence="2">The sequence shown here is derived from an EMBL/GenBank/DDBJ whole genome shotgun (WGS) entry which is preliminary data.</text>
</comment>
<dbReference type="EMBL" id="VTOW01000001">
    <property type="protein sequence ID" value="NKE69539.1"/>
    <property type="molecule type" value="Genomic_DNA"/>
</dbReference>
<reference evidence="2 3" key="1">
    <citation type="journal article" date="2020" name="Nature">
        <title>Bacterial chemolithoautotrophy via manganese oxidation.</title>
        <authorList>
            <person name="Yu H."/>
            <person name="Leadbetter J.R."/>
        </authorList>
    </citation>
    <scope>NUCLEOTIDE SEQUENCE [LARGE SCALE GENOMIC DNA]</scope>
    <source>
        <strain evidence="2 3">Mn-1</strain>
    </source>
</reference>
<organism evidence="2 3">
    <name type="scientific">Candidatus Manganitrophus noduliformans</name>
    <dbReference type="NCBI Taxonomy" id="2606439"/>
    <lineage>
        <taxon>Bacteria</taxon>
        <taxon>Pseudomonadati</taxon>
        <taxon>Nitrospirota</taxon>
        <taxon>Nitrospiria</taxon>
        <taxon>Candidatus Troglogloeales</taxon>
        <taxon>Candidatus Manganitrophaceae</taxon>
        <taxon>Candidatus Manganitrophus</taxon>
    </lineage>
</organism>
<evidence type="ECO:0000256" key="1">
    <source>
        <dbReference type="SAM" id="MobiDB-lite"/>
    </source>
</evidence>